<name>A0A9X3PE05_9ACTN</name>
<dbReference type="RefSeq" id="WP_270119671.1">
    <property type="nucleotide sequence ID" value="NZ_BAAAOM010000001.1"/>
</dbReference>
<evidence type="ECO:0000313" key="5">
    <source>
        <dbReference type="Proteomes" id="UP001183604"/>
    </source>
</evidence>
<dbReference type="EMBL" id="JAVDYD010000001">
    <property type="protein sequence ID" value="MDR7341436.1"/>
    <property type="molecule type" value="Genomic_DNA"/>
</dbReference>
<keyword evidence="2" id="KW-0489">Methyltransferase</keyword>
<keyword evidence="2" id="KW-0808">Transferase</keyword>
<dbReference type="GO" id="GO:0008757">
    <property type="term" value="F:S-adenosylmethionine-dependent methyltransferase activity"/>
    <property type="evidence" value="ECO:0007669"/>
    <property type="project" value="InterPro"/>
</dbReference>
<dbReference type="PANTHER" id="PTHR43591:SF24">
    <property type="entry name" value="2-METHOXY-6-POLYPRENYL-1,4-BENZOQUINOL METHYLASE, MITOCHONDRIAL"/>
    <property type="match status" value="1"/>
</dbReference>
<dbReference type="EMBL" id="JAPZVQ010000001">
    <property type="protein sequence ID" value="MDA1383575.1"/>
    <property type="molecule type" value="Genomic_DNA"/>
</dbReference>
<keyword evidence="5" id="KW-1185">Reference proteome</keyword>
<dbReference type="Proteomes" id="UP001145799">
    <property type="component" value="Unassembled WGS sequence"/>
</dbReference>
<dbReference type="SUPFAM" id="SSF53335">
    <property type="entry name" value="S-adenosyl-L-methionine-dependent methyltransferases"/>
    <property type="match status" value="1"/>
</dbReference>
<proteinExistence type="predicted"/>
<organism evidence="2 4">
    <name type="scientific">Glycomyces lechevalierae</name>
    <dbReference type="NCBI Taxonomy" id="256034"/>
    <lineage>
        <taxon>Bacteria</taxon>
        <taxon>Bacillati</taxon>
        <taxon>Actinomycetota</taxon>
        <taxon>Actinomycetes</taxon>
        <taxon>Glycomycetales</taxon>
        <taxon>Glycomycetaceae</taxon>
        <taxon>Glycomyces</taxon>
    </lineage>
</organism>
<dbReference type="AlphaFoldDB" id="A0A9X3PE05"/>
<dbReference type="InterPro" id="IPR029063">
    <property type="entry name" value="SAM-dependent_MTases_sf"/>
</dbReference>
<dbReference type="GO" id="GO:0032259">
    <property type="term" value="P:methylation"/>
    <property type="evidence" value="ECO:0007669"/>
    <property type="project" value="UniProtKB-KW"/>
</dbReference>
<evidence type="ECO:0000313" key="4">
    <source>
        <dbReference type="Proteomes" id="UP001145799"/>
    </source>
</evidence>
<dbReference type="InterPro" id="IPR013216">
    <property type="entry name" value="Methyltransf_11"/>
</dbReference>
<evidence type="ECO:0000313" key="3">
    <source>
        <dbReference type="EMBL" id="MDR7341436.1"/>
    </source>
</evidence>
<evidence type="ECO:0000259" key="1">
    <source>
        <dbReference type="Pfam" id="PF08241"/>
    </source>
</evidence>
<dbReference type="CDD" id="cd02440">
    <property type="entry name" value="AdoMet_MTases"/>
    <property type="match status" value="1"/>
</dbReference>
<evidence type="ECO:0000313" key="2">
    <source>
        <dbReference type="EMBL" id="MDA1383575.1"/>
    </source>
</evidence>
<feature type="domain" description="Methyltransferase type 11" evidence="1">
    <location>
        <begin position="50"/>
        <end position="137"/>
    </location>
</feature>
<gene>
    <name evidence="3" type="ORF">J2S69_005155</name>
    <name evidence="2" type="ORF">O2L01_01165</name>
</gene>
<dbReference type="Gene3D" id="3.40.50.150">
    <property type="entry name" value="Vaccinia Virus protein VP39"/>
    <property type="match status" value="1"/>
</dbReference>
<dbReference type="PANTHER" id="PTHR43591">
    <property type="entry name" value="METHYLTRANSFERASE"/>
    <property type="match status" value="1"/>
</dbReference>
<dbReference type="Pfam" id="PF08241">
    <property type="entry name" value="Methyltransf_11"/>
    <property type="match status" value="1"/>
</dbReference>
<dbReference type="Proteomes" id="UP001183604">
    <property type="component" value="Unassembled WGS sequence"/>
</dbReference>
<reference evidence="3 5" key="2">
    <citation type="submission" date="2023-07" db="EMBL/GenBank/DDBJ databases">
        <title>Sequencing the genomes of 1000 actinobacteria strains.</title>
        <authorList>
            <person name="Klenk H.-P."/>
        </authorList>
    </citation>
    <scope>NUCLEOTIDE SEQUENCE [LARGE SCALE GENOMIC DNA]</scope>
    <source>
        <strain evidence="3 5">DSM 44724</strain>
    </source>
</reference>
<reference evidence="2" key="1">
    <citation type="submission" date="2022-12" db="EMBL/GenBank/DDBJ databases">
        <title>Gycomyces niveus sp.nov., a novel actinomycete isolated from soil in Shouguang.</title>
        <authorList>
            <person name="Yang X."/>
        </authorList>
    </citation>
    <scope>NUCLEOTIDE SEQUENCE</scope>
    <source>
        <strain evidence="2">DSM 44724</strain>
    </source>
</reference>
<protein>
    <submittedName>
        <fullName evidence="2 3">SAM-dependent methyltransferase</fullName>
    </submittedName>
</protein>
<comment type="caution">
    <text evidence="2">The sequence shown here is derived from an EMBL/GenBank/DDBJ whole genome shotgun (WGS) entry which is preliminary data.</text>
</comment>
<accession>A0A9X3PE05</accession>
<sequence length="259" mass="28565">MTFDVERTMSNYRDTRNLKTRISIYDYRTPRIDPTDLAAELMPADPHLVLDVGCGSGRYVQRLRRDHPEAVVVGIDAAPGMLAEVEPPIMVADAQAIPYPDASADAVLAMHMLYHVPDIAKAVAEFRRVLKPGGTLLVSTNVDTDKGAYFALMKRAFTKVLGPDAPPVDSVNVLFNSANAPGYLEAEFDSVESFEDHGTVAVPEPGPLLAFIDSTRSFFDIDDTAFDAIMAAIGEELDTHFAMHDHFEYNKGLIIYRCR</sequence>